<organism evidence="10 11">
    <name type="scientific">Aspergillus nomiae NRRL (strain ATCC 15546 / NRRL 13137 / CBS 260.88 / M93)</name>
    <dbReference type="NCBI Taxonomy" id="1509407"/>
    <lineage>
        <taxon>Eukaryota</taxon>
        <taxon>Fungi</taxon>
        <taxon>Dikarya</taxon>
        <taxon>Ascomycota</taxon>
        <taxon>Pezizomycotina</taxon>
        <taxon>Eurotiomycetes</taxon>
        <taxon>Eurotiomycetidae</taxon>
        <taxon>Eurotiales</taxon>
        <taxon>Aspergillaceae</taxon>
        <taxon>Aspergillus</taxon>
        <taxon>Aspergillus subgen. Circumdati</taxon>
    </lineage>
</organism>
<comment type="caution">
    <text evidence="10">The sequence shown here is derived from an EMBL/GenBank/DDBJ whole genome shotgun (WGS) entry which is preliminary data.</text>
</comment>
<comment type="similarity">
    <text evidence="7">Belongs to the major facilitator superfamily. DHA1 family. Polyamines/proton antiporter (TC 2.A.1.2.16) subfamily.</text>
</comment>
<keyword evidence="5 8" id="KW-1133">Transmembrane helix</keyword>
<feature type="transmembrane region" description="Helical" evidence="8">
    <location>
        <begin position="661"/>
        <end position="679"/>
    </location>
</feature>
<gene>
    <name evidence="10" type="ORF">ANOM_006359</name>
</gene>
<evidence type="ECO:0000256" key="2">
    <source>
        <dbReference type="ARBA" id="ARBA00022448"/>
    </source>
</evidence>
<dbReference type="GO" id="GO:0005886">
    <property type="term" value="C:plasma membrane"/>
    <property type="evidence" value="ECO:0007669"/>
    <property type="project" value="UniProtKB-SubCell"/>
</dbReference>
<feature type="transmembrane region" description="Helical" evidence="8">
    <location>
        <begin position="43"/>
        <end position="60"/>
    </location>
</feature>
<keyword evidence="2" id="KW-0813">Transport</keyword>
<feature type="transmembrane region" description="Helical" evidence="8">
    <location>
        <begin position="240"/>
        <end position="262"/>
    </location>
</feature>
<feature type="transmembrane region" description="Helical" evidence="8">
    <location>
        <begin position="462"/>
        <end position="484"/>
    </location>
</feature>
<feature type="transmembrane region" description="Helical" evidence="8">
    <location>
        <begin position="752"/>
        <end position="777"/>
    </location>
</feature>
<dbReference type="InterPro" id="IPR011701">
    <property type="entry name" value="MFS"/>
</dbReference>
<evidence type="ECO:0000256" key="4">
    <source>
        <dbReference type="ARBA" id="ARBA00022692"/>
    </source>
</evidence>
<feature type="transmembrane region" description="Helical" evidence="8">
    <location>
        <begin position="410"/>
        <end position="428"/>
    </location>
</feature>
<feature type="transmembrane region" description="Helical" evidence="8">
    <location>
        <begin position="274"/>
        <end position="297"/>
    </location>
</feature>
<dbReference type="Gene3D" id="1.20.1250.20">
    <property type="entry name" value="MFS general substrate transporter like domains"/>
    <property type="match status" value="1"/>
</dbReference>
<dbReference type="PROSITE" id="PS50850">
    <property type="entry name" value="MFS"/>
    <property type="match status" value="1"/>
</dbReference>
<dbReference type="SUPFAM" id="SSF103473">
    <property type="entry name" value="MFS general substrate transporter"/>
    <property type="match status" value="1"/>
</dbReference>
<evidence type="ECO:0000256" key="1">
    <source>
        <dbReference type="ARBA" id="ARBA00004651"/>
    </source>
</evidence>
<dbReference type="Pfam" id="PF13520">
    <property type="entry name" value="AA_permease_2"/>
    <property type="match status" value="1"/>
</dbReference>
<reference evidence="10 11" key="1">
    <citation type="submission" date="2014-06" db="EMBL/GenBank/DDBJ databases">
        <title>The Genome of the Aflatoxigenic Filamentous Fungus Aspergillus nomius.</title>
        <authorList>
            <person name="Moore M.G."/>
            <person name="Shannon B.M."/>
            <person name="Brian M.M."/>
        </authorList>
    </citation>
    <scope>NUCLEOTIDE SEQUENCE [LARGE SCALE GENOMIC DNA]</scope>
    <source>
        <strain evidence="10 11">NRRL 13137</strain>
    </source>
</reference>
<evidence type="ECO:0000256" key="7">
    <source>
        <dbReference type="ARBA" id="ARBA00038459"/>
    </source>
</evidence>
<dbReference type="InterPro" id="IPR002293">
    <property type="entry name" value="AA/rel_permease1"/>
</dbReference>
<feature type="transmembrane region" description="Helical" evidence="8">
    <location>
        <begin position="125"/>
        <end position="148"/>
    </location>
</feature>
<feature type="transmembrane region" description="Helical" evidence="8">
    <location>
        <begin position="377"/>
        <end position="398"/>
    </location>
</feature>
<comment type="subcellular location">
    <subcellularLocation>
        <location evidence="1">Cell membrane</location>
        <topology evidence="1">Multi-pass membrane protein</topology>
    </subcellularLocation>
</comment>
<feature type="transmembrane region" description="Helical" evidence="8">
    <location>
        <begin position="904"/>
        <end position="924"/>
    </location>
</feature>
<keyword evidence="4 8" id="KW-0812">Transmembrane</keyword>
<evidence type="ECO:0000256" key="8">
    <source>
        <dbReference type="SAM" id="Phobius"/>
    </source>
</evidence>
<evidence type="ECO:0000259" key="9">
    <source>
        <dbReference type="PROSITE" id="PS50850"/>
    </source>
</evidence>
<dbReference type="FunFam" id="1.20.1250.20:FF:000266">
    <property type="entry name" value="MFS multidrug transporter, putative"/>
    <property type="match status" value="1"/>
</dbReference>
<evidence type="ECO:0000256" key="5">
    <source>
        <dbReference type="ARBA" id="ARBA00022989"/>
    </source>
</evidence>
<dbReference type="InterPro" id="IPR020846">
    <property type="entry name" value="MFS_dom"/>
</dbReference>
<dbReference type="Pfam" id="PF07690">
    <property type="entry name" value="MFS_1"/>
    <property type="match status" value="1"/>
</dbReference>
<feature type="transmembrane region" description="Helical" evidence="8">
    <location>
        <begin position="998"/>
        <end position="1018"/>
    </location>
</feature>
<dbReference type="EMBL" id="JNOM01000164">
    <property type="protein sequence ID" value="KNG85284.1"/>
    <property type="molecule type" value="Genomic_DNA"/>
</dbReference>
<accession>A0A0L1J0J3</accession>
<dbReference type="RefSeq" id="XP_015406207.1">
    <property type="nucleotide sequence ID" value="XM_015551615.1"/>
</dbReference>
<feature type="transmembrane region" description="Helical" evidence="8">
    <location>
        <begin position="930"/>
        <end position="951"/>
    </location>
</feature>
<dbReference type="PANTHER" id="PTHR23502">
    <property type="entry name" value="MAJOR FACILITATOR SUPERFAMILY"/>
    <property type="match status" value="1"/>
</dbReference>
<feature type="transmembrane region" description="Helical" evidence="8">
    <location>
        <begin position="496"/>
        <end position="515"/>
    </location>
</feature>
<feature type="transmembrane region" description="Helical" evidence="8">
    <location>
        <begin position="826"/>
        <end position="852"/>
    </location>
</feature>
<dbReference type="Proteomes" id="UP000037505">
    <property type="component" value="Unassembled WGS sequence"/>
</dbReference>
<feature type="transmembrane region" description="Helical" evidence="8">
    <location>
        <begin position="718"/>
        <end position="740"/>
    </location>
</feature>
<evidence type="ECO:0000313" key="10">
    <source>
        <dbReference type="EMBL" id="KNG85284.1"/>
    </source>
</evidence>
<feature type="transmembrane region" description="Helical" evidence="8">
    <location>
        <begin position="200"/>
        <end position="220"/>
    </location>
</feature>
<keyword evidence="11" id="KW-1185">Reference proteome</keyword>
<evidence type="ECO:0000256" key="3">
    <source>
        <dbReference type="ARBA" id="ARBA00022475"/>
    </source>
</evidence>
<dbReference type="STRING" id="1509407.A0A0L1J0J3"/>
<feature type="transmembrane region" description="Helical" evidence="8">
    <location>
        <begin position="168"/>
        <end position="188"/>
    </location>
</feature>
<dbReference type="PANTHER" id="PTHR23502:SF186">
    <property type="entry name" value="MAJOR FACILITATOR SUPERFAMILY (MFS) PROFILE DOMAIN-CONTAINING PROTEIN"/>
    <property type="match status" value="1"/>
</dbReference>
<protein>
    <submittedName>
        <fullName evidence="10">Putative amino acid transporter</fullName>
    </submittedName>
</protein>
<feature type="transmembrane region" description="Helical" evidence="8">
    <location>
        <begin position="632"/>
        <end position="649"/>
    </location>
</feature>
<feature type="transmembrane region" description="Helical" evidence="8">
    <location>
        <begin position="685"/>
        <end position="706"/>
    </location>
</feature>
<name>A0A0L1J0J3_ASPN3</name>
<feature type="domain" description="Major facilitator superfamily (MFS) profile" evidence="9">
    <location>
        <begin position="594"/>
        <end position="1027"/>
    </location>
</feature>
<feature type="transmembrane region" description="Helical" evidence="8">
    <location>
        <begin position="80"/>
        <end position="104"/>
    </location>
</feature>
<dbReference type="GO" id="GO:0022857">
    <property type="term" value="F:transmembrane transporter activity"/>
    <property type="evidence" value="ECO:0007669"/>
    <property type="project" value="InterPro"/>
</dbReference>
<dbReference type="OrthoDB" id="3257095at2759"/>
<dbReference type="AlphaFoldDB" id="A0A0L1J0J3"/>
<proteinExistence type="inferred from homology"/>
<dbReference type="InterPro" id="IPR036259">
    <property type="entry name" value="MFS_trans_sf"/>
</dbReference>
<feature type="transmembrane region" description="Helical" evidence="8">
    <location>
        <begin position="317"/>
        <end position="337"/>
    </location>
</feature>
<dbReference type="Gene3D" id="1.20.1740.10">
    <property type="entry name" value="Amino acid/polyamine transporter I"/>
    <property type="match status" value="1"/>
</dbReference>
<keyword evidence="6 8" id="KW-0472">Membrane</keyword>
<keyword evidence="3" id="KW-1003">Cell membrane</keyword>
<dbReference type="CDD" id="cd17323">
    <property type="entry name" value="MFS_Tpo1_MDR_like"/>
    <property type="match status" value="1"/>
</dbReference>
<feature type="transmembrane region" description="Helical" evidence="8">
    <location>
        <begin position="864"/>
        <end position="883"/>
    </location>
</feature>
<feature type="transmembrane region" description="Helical" evidence="8">
    <location>
        <begin position="963"/>
        <end position="986"/>
    </location>
</feature>
<sequence length="1050" mass="114364">MTSYGLKQFTRPRSYELEEPSSYQNADDIHLTRLGKRPVLKRNFGVLSMLGFSCTILITWESVTTLFLQNFQNGGPAGSVYGYIFVWFGIAATFVVISELVSMAPTSGGQYHWCSMLAPQSAMKIFSYITGWLTVIGWQATYATVCYLGGNYIETLVTLTNPSYEPKIWRQVLIGYAIALFGFIINIAGGKVLPRFEGAILVLHILGFFAILIPMVYMANHNTAEQVFTQFLNEGQWPSQGLSFFVGLIGPVFAFAGGDAAVHLSEEITNATVAVPLALMLTVLINGVLGFSMLIALLFCVEDMTGVLEARVPFLTIFHQATGSVAGTATAGAIIVAMGSCSSAGMLASTSRQFWSFARDRGIPGWRVWTRVTARSAIPAYAVTLTTAITCLLSLIGIGSDLAFNDLMSLSTSGLFSSYLITAGLLLWRRCTGGISGSKGEHTMINTAGAQLVWGPFHVPGVWGILINVFAVIFMTIAVFFSFWPPMNHVSAESMNYSVVGIGGVILLSLFYYLVRARKIMGMDPESQSEWTKQDCGRHIPFWRQVVDQGAITQDVLHHNYPGSGTETDPFLVSWLPNDPRNPILFTTFKKVSITVVVSTATLAVALASSAYSGSTKQVMEGLDVGTEVATLGLSLFVIGFALGPLVWAPLSEFIGRQYPFFVSFGAMTVFLAGCAGAQNIQTLLVLRFLAGTAGSSPLTNAGGVISDMFRAEQRGLALCLFAAAPFMGPAIGPVIGGFLGMNAGWKWVEGFLAALSGVLWILMTCFVPETYAPVLLRQRAKRLSQKTGMVYRSKLDVENAGAVSLKRMFATSLLRPWVLLFREPIVFMLSVYIAIIYGALFMMFAAFPIVYQHGRGWNQGVGGLAFMGIAVGMIVGTIYTIPDNKRYMRTVKRHGGFAPPESRLPPVMLSAMLIPVGLFWFAWTNSPSIHWMVSIAAGVPFGCGIVLLYLGIMGYLIDSYTIFAASVLAANAVLRSLFGGIFPLFTTYMYDGLGIHWASSIPAFLTVACMPFPFIFYRYGEAIRRRCAYSAQSEAYMQKLQEAAQQSEK</sequence>
<evidence type="ECO:0000256" key="6">
    <source>
        <dbReference type="ARBA" id="ARBA00023136"/>
    </source>
</evidence>
<dbReference type="GeneID" id="26808163"/>
<feature type="transmembrane region" description="Helical" evidence="8">
    <location>
        <begin position="592"/>
        <end position="612"/>
    </location>
</feature>
<evidence type="ECO:0000313" key="11">
    <source>
        <dbReference type="Proteomes" id="UP000037505"/>
    </source>
</evidence>